<dbReference type="EMBL" id="MU070169">
    <property type="protein sequence ID" value="KAF5829367.1"/>
    <property type="molecule type" value="Genomic_DNA"/>
</dbReference>
<feature type="domain" description="HMG box" evidence="4">
    <location>
        <begin position="443"/>
        <end position="511"/>
    </location>
</feature>
<feature type="compositionally biased region" description="Basic and acidic residues" evidence="3">
    <location>
        <begin position="88"/>
        <end position="101"/>
    </location>
</feature>
<feature type="compositionally biased region" description="Acidic residues" evidence="3">
    <location>
        <begin position="516"/>
        <end position="533"/>
    </location>
</feature>
<gene>
    <name evidence="5" type="ORF">DUNSADRAFT_16188</name>
</gene>
<dbReference type="SMART" id="SM00398">
    <property type="entry name" value="HMG"/>
    <property type="match status" value="2"/>
</dbReference>
<accession>A0ABQ7G471</accession>
<keyword evidence="2" id="KW-0539">Nucleus</keyword>
<proteinExistence type="predicted"/>
<evidence type="ECO:0000259" key="4">
    <source>
        <dbReference type="PROSITE" id="PS50118"/>
    </source>
</evidence>
<dbReference type="InterPro" id="IPR036910">
    <property type="entry name" value="HMG_box_dom_sf"/>
</dbReference>
<comment type="caution">
    <text evidence="5">The sequence shown here is derived from an EMBL/GenBank/DDBJ whole genome shotgun (WGS) entry which is preliminary data.</text>
</comment>
<feature type="compositionally biased region" description="Basic and acidic residues" evidence="3">
    <location>
        <begin position="329"/>
        <end position="339"/>
    </location>
</feature>
<dbReference type="PANTHER" id="PTHR48112">
    <property type="entry name" value="HIGH MOBILITY GROUP PROTEIN DSP1"/>
    <property type="match status" value="1"/>
</dbReference>
<evidence type="ECO:0000313" key="5">
    <source>
        <dbReference type="EMBL" id="KAF5829367.1"/>
    </source>
</evidence>
<evidence type="ECO:0000256" key="3">
    <source>
        <dbReference type="SAM" id="MobiDB-lite"/>
    </source>
</evidence>
<evidence type="ECO:0000256" key="2">
    <source>
        <dbReference type="PROSITE-ProRule" id="PRU00267"/>
    </source>
</evidence>
<keyword evidence="1 2" id="KW-0238">DNA-binding</keyword>
<feature type="compositionally biased region" description="Low complexity" evidence="3">
    <location>
        <begin position="276"/>
        <end position="296"/>
    </location>
</feature>
<feature type="DNA-binding region" description="HMG box" evidence="2">
    <location>
        <begin position="338"/>
        <end position="406"/>
    </location>
</feature>
<organism evidence="5 6">
    <name type="scientific">Dunaliella salina</name>
    <name type="common">Green alga</name>
    <name type="synonym">Protococcus salinus</name>
    <dbReference type="NCBI Taxonomy" id="3046"/>
    <lineage>
        <taxon>Eukaryota</taxon>
        <taxon>Viridiplantae</taxon>
        <taxon>Chlorophyta</taxon>
        <taxon>core chlorophytes</taxon>
        <taxon>Chlorophyceae</taxon>
        <taxon>CS clade</taxon>
        <taxon>Chlamydomonadales</taxon>
        <taxon>Dunaliellaceae</taxon>
        <taxon>Dunaliella</taxon>
    </lineage>
</organism>
<dbReference type="CDD" id="cd00084">
    <property type="entry name" value="HMG-box_SF"/>
    <property type="match status" value="2"/>
</dbReference>
<feature type="region of interest" description="Disordered" evidence="3">
    <location>
        <begin position="381"/>
        <end position="452"/>
    </location>
</feature>
<reference evidence="5" key="1">
    <citation type="submission" date="2017-08" db="EMBL/GenBank/DDBJ databases">
        <authorList>
            <person name="Polle J.E."/>
            <person name="Barry K."/>
            <person name="Cushman J."/>
            <person name="Schmutz J."/>
            <person name="Tran D."/>
            <person name="Hathwaick L.T."/>
            <person name="Yim W.C."/>
            <person name="Jenkins J."/>
            <person name="Mckie-Krisberg Z.M."/>
            <person name="Prochnik S."/>
            <person name="Lindquist E."/>
            <person name="Dockter R.B."/>
            <person name="Adam C."/>
            <person name="Molina H."/>
            <person name="Bunkerborg J."/>
            <person name="Jin E."/>
            <person name="Buchheim M."/>
            <person name="Magnuson J."/>
        </authorList>
    </citation>
    <scope>NUCLEOTIDE SEQUENCE</scope>
    <source>
        <strain evidence="5">CCAP 19/18</strain>
    </source>
</reference>
<feature type="region of interest" description="Disordered" evidence="3">
    <location>
        <begin position="276"/>
        <end position="349"/>
    </location>
</feature>
<feature type="region of interest" description="Disordered" evidence="3">
    <location>
        <begin position="509"/>
        <end position="559"/>
    </location>
</feature>
<feature type="compositionally biased region" description="Basic and acidic residues" evidence="3">
    <location>
        <begin position="18"/>
        <end position="40"/>
    </location>
</feature>
<dbReference type="Proteomes" id="UP000815325">
    <property type="component" value="Unassembled WGS sequence"/>
</dbReference>
<sequence>MSLGACNQKKCQQDQPDEVLHEVDAEDRGQGRPAPRREAQVDEQPGSATEGVEQEQEPLELDEAALLEQLHDLEDDDNGSQQEQPDVVLHEVDAEDADKGRPVTQEEAQPAAEVHAEQLQEPGADVPMEGPPDEDQARDVAEALPLKESEAVQGQGHLEGQAPGTVSQPGSGDTPIAAEDAQPESGGSGQPEAPQAQPPATASQAKLAAQPVKKRAFIVQGDAHKPAACKDNATPAETRGPAIKSKLSAPAVKAPVAPKAAQKVEAPKKAAATAVAAPKKAAVPAPAKPEATAAKPRIVAPKKAETAAKADAHGAAKGGGGGGGGKGTTAKEAKGDKRPRAPSAYSLFADQMRPSLKAERPTATFGEVVKQLGELWKAASAEEKKAFEDKAAAEKEAVKSKQVEWDAAHPDGAKTGKKRGPNNELSHTLAAKKAKGSQPAAPPPKPKSAYQIFSTARRPECMQDNPGASAMEIAQLLEGEWRNMTEEEQAPYQEDAKVQRRTFMEATAAQLAAREEEQEEGGQGEEEDLEDAVEGGKGPEDTAQGQAAKSITKGAHMTL</sequence>
<protein>
    <recommendedName>
        <fullName evidence="4">HMG box domain-containing protein</fullName>
    </recommendedName>
</protein>
<dbReference type="PANTHER" id="PTHR48112:SF22">
    <property type="entry name" value="MITOCHONDRIAL TRANSCRIPTION FACTOR A, ISOFORM B"/>
    <property type="match status" value="1"/>
</dbReference>
<name>A0ABQ7G471_DUNSA</name>
<feature type="compositionally biased region" description="Basic and acidic residues" evidence="3">
    <location>
        <begin position="302"/>
        <end position="314"/>
    </location>
</feature>
<feature type="compositionally biased region" description="Gly residues" evidence="3">
    <location>
        <begin position="316"/>
        <end position="327"/>
    </location>
</feature>
<dbReference type="InterPro" id="IPR009071">
    <property type="entry name" value="HMG_box_dom"/>
</dbReference>
<dbReference type="Gene3D" id="1.10.30.10">
    <property type="entry name" value="High mobility group box domain"/>
    <property type="match status" value="2"/>
</dbReference>
<dbReference type="PRINTS" id="PR00886">
    <property type="entry name" value="HIGHMOBLTY12"/>
</dbReference>
<evidence type="ECO:0000313" key="6">
    <source>
        <dbReference type="Proteomes" id="UP000815325"/>
    </source>
</evidence>
<dbReference type="InterPro" id="IPR050342">
    <property type="entry name" value="HMGB"/>
</dbReference>
<evidence type="ECO:0000256" key="1">
    <source>
        <dbReference type="ARBA" id="ARBA00023125"/>
    </source>
</evidence>
<feature type="compositionally biased region" description="Acidic residues" evidence="3">
    <location>
        <begin position="52"/>
        <end position="65"/>
    </location>
</feature>
<feature type="DNA-binding region" description="HMG box" evidence="2">
    <location>
        <begin position="443"/>
        <end position="511"/>
    </location>
</feature>
<keyword evidence="6" id="KW-1185">Reference proteome</keyword>
<feature type="compositionally biased region" description="Basic and acidic residues" evidence="3">
    <location>
        <begin position="135"/>
        <end position="150"/>
    </location>
</feature>
<feature type="compositionally biased region" description="Low complexity" evidence="3">
    <location>
        <begin position="190"/>
        <end position="205"/>
    </location>
</feature>
<feature type="compositionally biased region" description="Basic and acidic residues" evidence="3">
    <location>
        <begin position="381"/>
        <end position="414"/>
    </location>
</feature>
<dbReference type="SUPFAM" id="SSF47095">
    <property type="entry name" value="HMG-box"/>
    <property type="match status" value="2"/>
</dbReference>
<feature type="domain" description="HMG box" evidence="4">
    <location>
        <begin position="338"/>
        <end position="406"/>
    </location>
</feature>
<dbReference type="PROSITE" id="PS50118">
    <property type="entry name" value="HMG_BOX_2"/>
    <property type="match status" value="2"/>
</dbReference>
<feature type="region of interest" description="Disordered" evidence="3">
    <location>
        <begin position="1"/>
        <end position="251"/>
    </location>
</feature>
<dbReference type="Pfam" id="PF00505">
    <property type="entry name" value="HMG_box"/>
    <property type="match status" value="2"/>
</dbReference>